<organism evidence="1 2">
    <name type="scientific">Coniochaeta hoffmannii</name>
    <dbReference type="NCBI Taxonomy" id="91930"/>
    <lineage>
        <taxon>Eukaryota</taxon>
        <taxon>Fungi</taxon>
        <taxon>Dikarya</taxon>
        <taxon>Ascomycota</taxon>
        <taxon>Pezizomycotina</taxon>
        <taxon>Sordariomycetes</taxon>
        <taxon>Sordariomycetidae</taxon>
        <taxon>Coniochaetales</taxon>
        <taxon>Coniochaetaceae</taxon>
        <taxon>Coniochaeta</taxon>
    </lineage>
</organism>
<comment type="caution">
    <text evidence="1">The sequence shown here is derived from an EMBL/GenBank/DDBJ whole genome shotgun (WGS) entry which is preliminary data.</text>
</comment>
<sequence>MSRKWYQDGDKLTETADGTGCVRVWYDSDTGEYGWERPDGAILKGPEYGPLYLYRLPNGEPASEQWQRMHNPNYRTAGQPVKPCGCCGKDRAPESDAPPCDCEGARCPVGKGRCAKHCDLSGPEGEELTHWHFDKDSIEIPAREIVARPQKETLVEMMRAGVLPWSFAQTHRYYFEEHKPSKVKGALKSTKGIFKGQK</sequence>
<evidence type="ECO:0000313" key="2">
    <source>
        <dbReference type="Proteomes" id="UP001174691"/>
    </source>
</evidence>
<dbReference type="EMBL" id="JANBVN010000013">
    <property type="protein sequence ID" value="KAJ9162267.1"/>
    <property type="molecule type" value="Genomic_DNA"/>
</dbReference>
<gene>
    <name evidence="1" type="ORF">NKR19_g1410</name>
</gene>
<reference evidence="1" key="1">
    <citation type="submission" date="2022-07" db="EMBL/GenBank/DDBJ databases">
        <title>Fungi with potential for degradation of polypropylene.</title>
        <authorList>
            <person name="Gostincar C."/>
        </authorList>
    </citation>
    <scope>NUCLEOTIDE SEQUENCE</scope>
    <source>
        <strain evidence="1">EXF-13287</strain>
    </source>
</reference>
<dbReference type="Proteomes" id="UP001174691">
    <property type="component" value="Unassembled WGS sequence"/>
</dbReference>
<protein>
    <submittedName>
        <fullName evidence="1">Uncharacterized protein</fullName>
    </submittedName>
</protein>
<name>A0AA38SIE7_9PEZI</name>
<keyword evidence="2" id="KW-1185">Reference proteome</keyword>
<evidence type="ECO:0000313" key="1">
    <source>
        <dbReference type="EMBL" id="KAJ9162267.1"/>
    </source>
</evidence>
<dbReference type="AlphaFoldDB" id="A0AA38SIE7"/>
<proteinExistence type="predicted"/>
<accession>A0AA38SIE7</accession>